<sequence length="191" mass="21494">MHSDVRVLSSGMAFLSFCLNISLIIETRFHIASGSRPLSGLRRLVYSADAADEACSKHSTSLTTLGVGAKNLTTVFRIFSCKTNSSKHHWLILKHTKQKSCFFFVNRSLKKRKFEINILSNPVKQRQIVFWDCYFNKNSFKLEAGATIRGAGQSPGLGFRALFPAFKGNMQASFGRQRYLVEQVAKNRPLP</sequence>
<evidence type="ECO:0000256" key="1">
    <source>
        <dbReference type="SAM" id="Phobius"/>
    </source>
</evidence>
<dbReference type="AlphaFoldDB" id="A0A3M7PYU5"/>
<gene>
    <name evidence="2" type="ORF">BpHYR1_041828</name>
</gene>
<proteinExistence type="predicted"/>
<keyword evidence="1" id="KW-0812">Transmembrane</keyword>
<feature type="transmembrane region" description="Helical" evidence="1">
    <location>
        <begin position="6"/>
        <end position="25"/>
    </location>
</feature>
<name>A0A3M7PYU5_BRAPC</name>
<protein>
    <submittedName>
        <fullName evidence="2">Uncharacterized protein</fullName>
    </submittedName>
</protein>
<comment type="caution">
    <text evidence="2">The sequence shown here is derived from an EMBL/GenBank/DDBJ whole genome shotgun (WGS) entry which is preliminary data.</text>
</comment>
<accession>A0A3M7PYU5</accession>
<dbReference type="EMBL" id="REGN01008158">
    <property type="protein sequence ID" value="RNA04317.1"/>
    <property type="molecule type" value="Genomic_DNA"/>
</dbReference>
<evidence type="ECO:0000313" key="2">
    <source>
        <dbReference type="EMBL" id="RNA04317.1"/>
    </source>
</evidence>
<reference evidence="2 3" key="1">
    <citation type="journal article" date="2018" name="Sci. Rep.">
        <title>Genomic signatures of local adaptation to the degree of environmental predictability in rotifers.</title>
        <authorList>
            <person name="Franch-Gras L."/>
            <person name="Hahn C."/>
            <person name="Garcia-Roger E.M."/>
            <person name="Carmona M.J."/>
            <person name="Serra M."/>
            <person name="Gomez A."/>
        </authorList>
    </citation>
    <scope>NUCLEOTIDE SEQUENCE [LARGE SCALE GENOMIC DNA]</scope>
    <source>
        <strain evidence="2">HYR1</strain>
    </source>
</reference>
<evidence type="ECO:0000313" key="3">
    <source>
        <dbReference type="Proteomes" id="UP000276133"/>
    </source>
</evidence>
<keyword evidence="1" id="KW-0472">Membrane</keyword>
<organism evidence="2 3">
    <name type="scientific">Brachionus plicatilis</name>
    <name type="common">Marine rotifer</name>
    <name type="synonym">Brachionus muelleri</name>
    <dbReference type="NCBI Taxonomy" id="10195"/>
    <lineage>
        <taxon>Eukaryota</taxon>
        <taxon>Metazoa</taxon>
        <taxon>Spiralia</taxon>
        <taxon>Gnathifera</taxon>
        <taxon>Rotifera</taxon>
        <taxon>Eurotatoria</taxon>
        <taxon>Monogononta</taxon>
        <taxon>Pseudotrocha</taxon>
        <taxon>Ploima</taxon>
        <taxon>Brachionidae</taxon>
        <taxon>Brachionus</taxon>
    </lineage>
</organism>
<keyword evidence="3" id="KW-1185">Reference proteome</keyword>
<keyword evidence="1" id="KW-1133">Transmembrane helix</keyword>
<dbReference type="Proteomes" id="UP000276133">
    <property type="component" value="Unassembled WGS sequence"/>
</dbReference>